<protein>
    <recommendedName>
        <fullName evidence="1">Methionyl-tRNA formyltransferase-like C-terminal domain-containing protein</fullName>
    </recommendedName>
</protein>
<sequence length="233" mass="25885">MATYLVATVKSWNIEAFQKYTADLPGNWQLITSREQLTRDYLAELKPTYIFFPHWNWKVPADITGRYCCVCFHMTDLPFGRGGSPLQNLILSGATETKLTALQMTEHLDAGPIFGKLPLSLAGTATDIFQRAAPLVYQLISQIISQQLSALPQQGDATYFDRRSPAQSKLPEGMTAARLYDFIRMLDGEGYPAAYIEYNGWRLEFSAAALDNDGQLSANVRFLPASSSGGEQV</sequence>
<feature type="domain" description="Methionyl-tRNA formyltransferase-like C-terminal" evidence="1">
    <location>
        <begin position="165"/>
        <end position="222"/>
    </location>
</feature>
<reference evidence="2 3" key="1">
    <citation type="submission" date="2021-06" db="EMBL/GenBank/DDBJ databases">
        <title>Rheinheimera indica sp. nov., isolated from deep-sea sediment.</title>
        <authorList>
            <person name="Wang Z."/>
            <person name="Zhang X.-Y."/>
        </authorList>
    </citation>
    <scope>NUCLEOTIDE SEQUENCE [LARGE SCALE GENOMIC DNA]</scope>
    <source>
        <strain evidence="2 3">SM2107</strain>
    </source>
</reference>
<accession>A0ABS6MGF4</accession>
<gene>
    <name evidence="2" type="ORF">KQY15_01990</name>
</gene>
<dbReference type="Proteomes" id="UP000704611">
    <property type="component" value="Unassembled WGS sequence"/>
</dbReference>
<dbReference type="RefSeq" id="WP_217666717.1">
    <property type="nucleotide sequence ID" value="NZ_JAHRID010000001.1"/>
</dbReference>
<evidence type="ECO:0000313" key="2">
    <source>
        <dbReference type="EMBL" id="MBV2127868.1"/>
    </source>
</evidence>
<dbReference type="EMBL" id="JAHRID010000001">
    <property type="protein sequence ID" value="MBV2127868.1"/>
    <property type="molecule type" value="Genomic_DNA"/>
</dbReference>
<organism evidence="2 3">
    <name type="scientific">Arsukibacterium indicum</name>
    <dbReference type="NCBI Taxonomy" id="2848612"/>
    <lineage>
        <taxon>Bacteria</taxon>
        <taxon>Pseudomonadati</taxon>
        <taxon>Pseudomonadota</taxon>
        <taxon>Gammaproteobacteria</taxon>
        <taxon>Chromatiales</taxon>
        <taxon>Chromatiaceae</taxon>
        <taxon>Arsukibacterium</taxon>
    </lineage>
</organism>
<evidence type="ECO:0000313" key="3">
    <source>
        <dbReference type="Proteomes" id="UP000704611"/>
    </source>
</evidence>
<dbReference type="Pfam" id="PF21553">
    <property type="entry name" value="Formyl_trans_C_2"/>
    <property type="match status" value="1"/>
</dbReference>
<keyword evidence="3" id="KW-1185">Reference proteome</keyword>
<name>A0ABS6MGF4_9GAMM</name>
<comment type="caution">
    <text evidence="2">The sequence shown here is derived from an EMBL/GenBank/DDBJ whole genome shotgun (WGS) entry which is preliminary data.</text>
</comment>
<dbReference type="InterPro" id="IPR049355">
    <property type="entry name" value="Formyl_trans-like_C"/>
</dbReference>
<dbReference type="CDD" id="cd08821">
    <property type="entry name" value="FMT_core_like_1"/>
    <property type="match status" value="1"/>
</dbReference>
<proteinExistence type="predicted"/>
<evidence type="ECO:0000259" key="1">
    <source>
        <dbReference type="Pfam" id="PF21553"/>
    </source>
</evidence>